<gene>
    <name evidence="2" type="ORF">COA96_12400</name>
</gene>
<name>A0A2A5AV58_9GAMM</name>
<sequence>MTQIYNFSAPNRATNLSINSDFLEKSKALKINLAATLEQALAAKLAANFADNWAKSNQQPIKGYSNFVDAQGCFGDEFREFCDAI</sequence>
<accession>A0A2A5AV58</accession>
<reference evidence="3" key="1">
    <citation type="submission" date="2017-08" db="EMBL/GenBank/DDBJ databases">
        <title>A dynamic microbial community with high functional redundancy inhabits the cold, oxic subseafloor aquifer.</title>
        <authorList>
            <person name="Tully B.J."/>
            <person name="Wheat C.G."/>
            <person name="Glazer B.T."/>
            <person name="Huber J.A."/>
        </authorList>
    </citation>
    <scope>NUCLEOTIDE SEQUENCE [LARGE SCALE GENOMIC DNA]</scope>
</reference>
<dbReference type="Proteomes" id="UP000218327">
    <property type="component" value="Unassembled WGS sequence"/>
</dbReference>
<keyword evidence="1" id="KW-1277">Toxin-antitoxin system</keyword>
<dbReference type="EMBL" id="NVVJ01000043">
    <property type="protein sequence ID" value="PCJ23194.1"/>
    <property type="molecule type" value="Genomic_DNA"/>
</dbReference>
<comment type="caution">
    <text evidence="2">The sequence shown here is derived from an EMBL/GenBank/DDBJ whole genome shotgun (WGS) entry which is preliminary data.</text>
</comment>
<protein>
    <submittedName>
        <fullName evidence="2">Acetoacetyl-CoA synthase</fullName>
    </submittedName>
</protein>
<evidence type="ECO:0000313" key="3">
    <source>
        <dbReference type="Proteomes" id="UP000218327"/>
    </source>
</evidence>
<proteinExistence type="predicted"/>
<evidence type="ECO:0000313" key="2">
    <source>
        <dbReference type="EMBL" id="PCJ23194.1"/>
    </source>
</evidence>
<evidence type="ECO:0000256" key="1">
    <source>
        <dbReference type="ARBA" id="ARBA00022649"/>
    </source>
</evidence>
<dbReference type="AlphaFoldDB" id="A0A2A5AV58"/>
<organism evidence="2 3">
    <name type="scientific">SAR86 cluster bacterium</name>
    <dbReference type="NCBI Taxonomy" id="2030880"/>
    <lineage>
        <taxon>Bacteria</taxon>
        <taxon>Pseudomonadati</taxon>
        <taxon>Pseudomonadota</taxon>
        <taxon>Gammaproteobacteria</taxon>
        <taxon>SAR86 cluster</taxon>
    </lineage>
</organism>
<dbReference type="Pfam" id="PF07362">
    <property type="entry name" value="CcdA"/>
    <property type="match status" value="1"/>
</dbReference>
<dbReference type="InterPro" id="IPR009956">
    <property type="entry name" value="Post-segregation_anti-tox_CcdA"/>
</dbReference>